<dbReference type="InterPro" id="IPR029046">
    <property type="entry name" value="LolA/LolB/LppX"/>
</dbReference>
<dbReference type="Pfam" id="PF03548">
    <property type="entry name" value="LolA"/>
    <property type="match status" value="1"/>
</dbReference>
<accession>A0A4P6P118</accession>
<keyword evidence="6 10" id="KW-0732">Signal</keyword>
<dbReference type="AlphaFoldDB" id="A0A4P6P118"/>
<dbReference type="OrthoDB" id="9787361at2"/>
<dbReference type="CDD" id="cd16325">
    <property type="entry name" value="LolA"/>
    <property type="match status" value="1"/>
</dbReference>
<dbReference type="GO" id="GO:0030288">
    <property type="term" value="C:outer membrane-bounded periplasmic space"/>
    <property type="evidence" value="ECO:0007669"/>
    <property type="project" value="TreeGrafter"/>
</dbReference>
<organism evidence="11 12">
    <name type="scientific">Litorilituus sediminis</name>
    <dbReference type="NCBI Taxonomy" id="718192"/>
    <lineage>
        <taxon>Bacteria</taxon>
        <taxon>Pseudomonadati</taxon>
        <taxon>Pseudomonadota</taxon>
        <taxon>Gammaproteobacteria</taxon>
        <taxon>Alteromonadales</taxon>
        <taxon>Colwelliaceae</taxon>
        <taxon>Litorilituus</taxon>
    </lineage>
</organism>
<dbReference type="Gene3D" id="2.50.20.10">
    <property type="entry name" value="Lipoprotein localisation LolA/LolB/LppX"/>
    <property type="match status" value="1"/>
</dbReference>
<evidence type="ECO:0000256" key="1">
    <source>
        <dbReference type="ARBA" id="ARBA00004418"/>
    </source>
</evidence>
<dbReference type="GO" id="GO:0042953">
    <property type="term" value="P:lipoprotein transport"/>
    <property type="evidence" value="ECO:0007669"/>
    <property type="project" value="InterPro"/>
</dbReference>
<feature type="chain" id="PRO_5021058296" description="Outer-membrane lipoprotein carrier protein" evidence="10">
    <location>
        <begin position="27"/>
        <end position="228"/>
    </location>
</feature>
<evidence type="ECO:0000313" key="12">
    <source>
        <dbReference type="Proteomes" id="UP000290244"/>
    </source>
</evidence>
<dbReference type="InterPro" id="IPR018323">
    <property type="entry name" value="OM_lipoprot_carrier_LolA_Pbac"/>
</dbReference>
<evidence type="ECO:0000256" key="10">
    <source>
        <dbReference type="HAMAP-Rule" id="MF_00240"/>
    </source>
</evidence>
<evidence type="ECO:0000256" key="6">
    <source>
        <dbReference type="ARBA" id="ARBA00022729"/>
    </source>
</evidence>
<comment type="subunit">
    <text evidence="3 10">Monomer.</text>
</comment>
<dbReference type="GO" id="GO:0044874">
    <property type="term" value="P:lipoprotein localization to outer membrane"/>
    <property type="evidence" value="ECO:0007669"/>
    <property type="project" value="UniProtKB-UniRule"/>
</dbReference>
<dbReference type="SUPFAM" id="SSF89392">
    <property type="entry name" value="Prokaryotic lipoproteins and lipoprotein localization factors"/>
    <property type="match status" value="1"/>
</dbReference>
<dbReference type="NCBIfam" id="TIGR00547">
    <property type="entry name" value="lolA"/>
    <property type="match status" value="1"/>
</dbReference>
<proteinExistence type="inferred from homology"/>
<comment type="similarity">
    <text evidence="2 10">Belongs to the LolA family.</text>
</comment>
<gene>
    <name evidence="10 11" type="primary">lolA</name>
    <name evidence="11" type="ORF">EMK97_02355</name>
</gene>
<evidence type="ECO:0000256" key="5">
    <source>
        <dbReference type="ARBA" id="ARBA00022448"/>
    </source>
</evidence>
<dbReference type="InterPro" id="IPR004564">
    <property type="entry name" value="OM_lipoprot_carrier_LolA-like"/>
</dbReference>
<dbReference type="PANTHER" id="PTHR35869">
    <property type="entry name" value="OUTER-MEMBRANE LIPOPROTEIN CARRIER PROTEIN"/>
    <property type="match status" value="1"/>
</dbReference>
<keyword evidence="9 10" id="KW-0143">Chaperone</keyword>
<keyword evidence="8 10" id="KW-0653">Protein transport</keyword>
<keyword evidence="11" id="KW-0449">Lipoprotein</keyword>
<dbReference type="EMBL" id="CP034759">
    <property type="protein sequence ID" value="QBG34663.1"/>
    <property type="molecule type" value="Genomic_DNA"/>
</dbReference>
<dbReference type="KEGG" id="lsd:EMK97_02355"/>
<name>A0A4P6P118_9GAMM</name>
<keyword evidence="7 10" id="KW-0574">Periplasm</keyword>
<evidence type="ECO:0000256" key="2">
    <source>
        <dbReference type="ARBA" id="ARBA00007615"/>
    </source>
</evidence>
<evidence type="ECO:0000256" key="7">
    <source>
        <dbReference type="ARBA" id="ARBA00022764"/>
    </source>
</evidence>
<evidence type="ECO:0000256" key="8">
    <source>
        <dbReference type="ARBA" id="ARBA00022927"/>
    </source>
</evidence>
<feature type="signal peptide" evidence="10">
    <location>
        <begin position="1"/>
        <end position="26"/>
    </location>
</feature>
<evidence type="ECO:0000256" key="9">
    <source>
        <dbReference type="ARBA" id="ARBA00023186"/>
    </source>
</evidence>
<comment type="function">
    <text evidence="10">Participates in the translocation of lipoproteins from the inner membrane to the outer membrane. Only forms a complex with a lipoprotein if the residue after the N-terminal Cys is not an aspartate (The Asp acts as a targeting signal to indicate that the lipoprotein should stay in the inner membrane).</text>
</comment>
<comment type="subcellular location">
    <subcellularLocation>
        <location evidence="1 10">Periplasm</location>
    </subcellularLocation>
</comment>
<keyword evidence="12" id="KW-1185">Reference proteome</keyword>
<dbReference type="HAMAP" id="MF_00240">
    <property type="entry name" value="LolA"/>
    <property type="match status" value="1"/>
</dbReference>
<keyword evidence="5 10" id="KW-0813">Transport</keyword>
<dbReference type="Proteomes" id="UP000290244">
    <property type="component" value="Chromosome"/>
</dbReference>
<evidence type="ECO:0000313" key="11">
    <source>
        <dbReference type="EMBL" id="QBG34663.1"/>
    </source>
</evidence>
<dbReference type="RefSeq" id="WP_130599088.1">
    <property type="nucleotide sequence ID" value="NZ_CP034759.1"/>
</dbReference>
<protein>
    <recommendedName>
        <fullName evidence="4 10">Outer-membrane lipoprotein carrier protein</fullName>
    </recommendedName>
</protein>
<evidence type="ECO:0000256" key="3">
    <source>
        <dbReference type="ARBA" id="ARBA00011245"/>
    </source>
</evidence>
<sequence length="228" mass="25288" precursor="true">MSKRLINTIGTVSIVSSALFSLNVQADTHSPSTQALTASKSQLMAKLAGIKYFSAQFSQSIYTEEGELIQQGAGKLAISKPNLVNWQTTSPDETFIISDGETLWFYDPFIDQATAYSLAKSIDNTPILLLTNDDISLWQQYQVNEVAIPKEQSTQNDVAFVITPKKEDSQIKSLTVTFNGNAIKSFSFKDATGQLSQIELTQYQQSKVPAEDLFQFTLPEGVRLEDKR</sequence>
<reference evidence="11 12" key="1">
    <citation type="submission" date="2018-12" db="EMBL/GenBank/DDBJ databases">
        <title>Complete genome of Litorilituus sediminis.</title>
        <authorList>
            <person name="Liu A."/>
            <person name="Rong J."/>
        </authorList>
    </citation>
    <scope>NUCLEOTIDE SEQUENCE [LARGE SCALE GENOMIC DNA]</scope>
    <source>
        <strain evidence="11 12">JCM 17549</strain>
    </source>
</reference>
<dbReference type="PANTHER" id="PTHR35869:SF1">
    <property type="entry name" value="OUTER-MEMBRANE LIPOPROTEIN CARRIER PROTEIN"/>
    <property type="match status" value="1"/>
</dbReference>
<evidence type="ECO:0000256" key="4">
    <source>
        <dbReference type="ARBA" id="ARBA00014035"/>
    </source>
</evidence>